<feature type="compositionally biased region" description="Low complexity" evidence="1">
    <location>
        <begin position="252"/>
        <end position="261"/>
    </location>
</feature>
<evidence type="ECO:0000256" key="2">
    <source>
        <dbReference type="SAM" id="Phobius"/>
    </source>
</evidence>
<feature type="region of interest" description="Disordered" evidence="1">
    <location>
        <begin position="183"/>
        <end position="268"/>
    </location>
</feature>
<feature type="compositionally biased region" description="Polar residues" evidence="1">
    <location>
        <begin position="199"/>
        <end position="212"/>
    </location>
</feature>
<name>A0A1D2NC40_ORCCI</name>
<dbReference type="AlphaFoldDB" id="A0A1D2NC40"/>
<keyword evidence="4" id="KW-1185">Reference proteome</keyword>
<keyword evidence="2" id="KW-1133">Transmembrane helix</keyword>
<feature type="transmembrane region" description="Helical" evidence="2">
    <location>
        <begin position="73"/>
        <end position="94"/>
    </location>
</feature>
<keyword evidence="2" id="KW-0812">Transmembrane</keyword>
<proteinExistence type="predicted"/>
<evidence type="ECO:0000313" key="4">
    <source>
        <dbReference type="Proteomes" id="UP000094527"/>
    </source>
</evidence>
<comment type="caution">
    <text evidence="3">The sequence shown here is derived from an EMBL/GenBank/DDBJ whole genome shotgun (WGS) entry which is preliminary data.</text>
</comment>
<evidence type="ECO:0000256" key="1">
    <source>
        <dbReference type="SAM" id="MobiDB-lite"/>
    </source>
</evidence>
<reference evidence="3 4" key="1">
    <citation type="journal article" date="2016" name="Genome Biol. Evol.">
        <title>Gene Family Evolution Reflects Adaptation to Soil Environmental Stressors in the Genome of the Collembolan Orchesella cincta.</title>
        <authorList>
            <person name="Faddeeva-Vakhrusheva A."/>
            <person name="Derks M.F."/>
            <person name="Anvar S.Y."/>
            <person name="Agamennone V."/>
            <person name="Suring W."/>
            <person name="Smit S."/>
            <person name="van Straalen N.M."/>
            <person name="Roelofs D."/>
        </authorList>
    </citation>
    <scope>NUCLEOTIDE SEQUENCE [LARGE SCALE GENOMIC DNA]</scope>
    <source>
        <tissue evidence="3">Mixed pool</tissue>
    </source>
</reference>
<dbReference type="EMBL" id="LJIJ01000106">
    <property type="protein sequence ID" value="ODN02566.1"/>
    <property type="molecule type" value="Genomic_DNA"/>
</dbReference>
<organism evidence="3 4">
    <name type="scientific">Orchesella cincta</name>
    <name type="common">Springtail</name>
    <name type="synonym">Podura cincta</name>
    <dbReference type="NCBI Taxonomy" id="48709"/>
    <lineage>
        <taxon>Eukaryota</taxon>
        <taxon>Metazoa</taxon>
        <taxon>Ecdysozoa</taxon>
        <taxon>Arthropoda</taxon>
        <taxon>Hexapoda</taxon>
        <taxon>Collembola</taxon>
        <taxon>Entomobryomorpha</taxon>
        <taxon>Entomobryoidea</taxon>
        <taxon>Orchesellidae</taxon>
        <taxon>Orchesellinae</taxon>
        <taxon>Orchesella</taxon>
    </lineage>
</organism>
<dbReference type="Proteomes" id="UP000094527">
    <property type="component" value="Unassembled WGS sequence"/>
</dbReference>
<gene>
    <name evidence="3" type="ORF">Ocin01_04116</name>
</gene>
<keyword evidence="2" id="KW-0472">Membrane</keyword>
<protein>
    <submittedName>
        <fullName evidence="3">Putative membrane protein ycf78</fullName>
    </submittedName>
</protein>
<evidence type="ECO:0000313" key="3">
    <source>
        <dbReference type="EMBL" id="ODN02566.1"/>
    </source>
</evidence>
<accession>A0A1D2NC40</accession>
<sequence length="268" mass="30602">MLQYLIDTERTLCEGAKQRKSFRLCGLYDCEQKESILRTLGFWTHREEHVQRENLLQSEILRWRRDDPSYLEILVSTLRALIMPLLFLSVFYVTRRLRLKLANRHASRNGLDRHRNVLRQRQCYLRSLMREGNTSSSSESSDMLRPSLILNHVVYDVPINEYPGYDDLPPPYESIVQPPSYHEATATVKSNRPPETPSLDPNHSTSPTQELLNATGDGGVGEESNDEHSNSQLDSVMVDSGVDEERVRLVNPTSSPQSPTQASHNLSA</sequence>